<organism evidence="2 3">
    <name type="scientific">Trypanosoma rangeli</name>
    <dbReference type="NCBI Taxonomy" id="5698"/>
    <lineage>
        <taxon>Eukaryota</taxon>
        <taxon>Discoba</taxon>
        <taxon>Euglenozoa</taxon>
        <taxon>Kinetoplastea</taxon>
        <taxon>Metakinetoplastina</taxon>
        <taxon>Trypanosomatida</taxon>
        <taxon>Trypanosomatidae</taxon>
        <taxon>Trypanosoma</taxon>
        <taxon>Herpetosoma</taxon>
    </lineage>
</organism>
<feature type="compositionally biased region" description="Basic and acidic residues" evidence="1">
    <location>
        <begin position="78"/>
        <end position="88"/>
    </location>
</feature>
<comment type="caution">
    <text evidence="2">The sequence shown here is derived from an EMBL/GenBank/DDBJ whole genome shotgun (WGS) entry which is preliminary data.</text>
</comment>
<evidence type="ECO:0000256" key="1">
    <source>
        <dbReference type="SAM" id="MobiDB-lite"/>
    </source>
</evidence>
<dbReference type="EMBL" id="MKGL01000152">
    <property type="protein sequence ID" value="RNF04845.1"/>
    <property type="molecule type" value="Genomic_DNA"/>
</dbReference>
<feature type="region of interest" description="Disordered" evidence="1">
    <location>
        <begin position="503"/>
        <end position="571"/>
    </location>
</feature>
<feature type="compositionally biased region" description="Polar residues" evidence="1">
    <location>
        <begin position="259"/>
        <end position="270"/>
    </location>
</feature>
<proteinExistence type="predicted"/>
<dbReference type="AlphaFoldDB" id="A0A3R7KEE9"/>
<feature type="compositionally biased region" description="Low complexity" evidence="1">
    <location>
        <begin position="519"/>
        <end position="529"/>
    </location>
</feature>
<dbReference type="Proteomes" id="UP000283634">
    <property type="component" value="Unassembled WGS sequence"/>
</dbReference>
<feature type="region of interest" description="Disordered" evidence="1">
    <location>
        <begin position="1"/>
        <end position="88"/>
    </location>
</feature>
<accession>A0A3R7KEE9</accession>
<evidence type="ECO:0000313" key="3">
    <source>
        <dbReference type="Proteomes" id="UP000283634"/>
    </source>
</evidence>
<dbReference type="GeneID" id="40328910"/>
<sequence>MPELSYGPSIVSEPRAAWNTTDDGQGTVLHASNNNSGSSVFLPNSTSSSAKASIQGGPLESNYTSNNIVMNSGGNDDGEVHVRKDPAEPTTEDDKWIWVLDPLTRKLRVPLSQLVPTQATATTGTVPSLCISFLEGRCRHQWCRQAHVLPCAIPQLRHEALHAPTCCRLHDDPNDTSVLTSRFKYIRVVNNNGNSNSTSGDNDNDASDLIPTKRVAQTVGLLRFMAHSVPPPKKRHNSQPFSKEEGNTRPVDAGDTAGETDTNTGKPTANDTDDRELVLDLPAKLICRLHLSHRCRYLEDCNNIHICRECELRLQPPSHIMAVLSTVTPATRTITVGDTCYATTQLAVGEVTDGEFRAICEQQRHAVLPQSWSESQSVAPHKSPLICGGSAASSLVGGSASSPMFAAGKITAESKVTNNTNATNSAANSCRMLFPGIAANGQSGADSPIAAGALLQGGQSHAILQPVTRALRIYDVRFKANQTNASNNILGGSSTNAVKNNMGGCGAKNHGNSSGGGNNNNNNNNNNSGAVVKHNGSGGNGGVRGAGGNGSHYPHGHHHAGRHAAVKGTIS</sequence>
<dbReference type="OrthoDB" id="270661at2759"/>
<feature type="compositionally biased region" description="Polar residues" evidence="1">
    <location>
        <begin position="18"/>
        <end position="52"/>
    </location>
</feature>
<keyword evidence="3" id="KW-1185">Reference proteome</keyword>
<gene>
    <name evidence="2" type="ORF">TraAM80_04977</name>
</gene>
<dbReference type="RefSeq" id="XP_029238337.1">
    <property type="nucleotide sequence ID" value="XM_029381875.1"/>
</dbReference>
<name>A0A3R7KEE9_TRYRA</name>
<feature type="compositionally biased region" description="Gly residues" evidence="1">
    <location>
        <begin position="536"/>
        <end position="550"/>
    </location>
</feature>
<dbReference type="InterPro" id="IPR053125">
    <property type="entry name" value="RNA-bd_mRNA_stabilization_reg"/>
</dbReference>
<dbReference type="PANTHER" id="PTHR37035:SF4">
    <property type="entry name" value="C3H1-TYPE DOMAIN-CONTAINING PROTEIN"/>
    <property type="match status" value="1"/>
</dbReference>
<protein>
    <recommendedName>
        <fullName evidence="4">C3H1-type domain-containing protein</fullName>
    </recommendedName>
</protein>
<reference evidence="2 3" key="1">
    <citation type="journal article" date="2018" name="BMC Genomics">
        <title>Genomic comparison of Trypanosoma conorhini and Trypanosoma rangeli to Trypanosoma cruzi strains of high and low virulence.</title>
        <authorList>
            <person name="Bradwell K.R."/>
            <person name="Koparde V.N."/>
            <person name="Matveyev A.V."/>
            <person name="Serrano M.G."/>
            <person name="Alves J.M."/>
            <person name="Parikh H."/>
            <person name="Huang B."/>
            <person name="Lee V."/>
            <person name="Espinosa-Alvarez O."/>
            <person name="Ortiz P.A."/>
            <person name="Costa-Martins A.G."/>
            <person name="Teixeira M.M."/>
            <person name="Buck G.A."/>
        </authorList>
    </citation>
    <scope>NUCLEOTIDE SEQUENCE [LARGE SCALE GENOMIC DNA]</scope>
    <source>
        <strain evidence="2 3">AM80</strain>
    </source>
</reference>
<evidence type="ECO:0000313" key="2">
    <source>
        <dbReference type="EMBL" id="RNF04845.1"/>
    </source>
</evidence>
<evidence type="ECO:0008006" key="4">
    <source>
        <dbReference type="Google" id="ProtNLM"/>
    </source>
</evidence>
<dbReference type="VEuPathDB" id="TriTrypDB:TRSC58_05204"/>
<dbReference type="PANTHER" id="PTHR37035">
    <property type="entry name" value="C3H1-TYPE DOMAIN-CONTAINING PROTEIN-RELATED"/>
    <property type="match status" value="1"/>
</dbReference>
<feature type="compositionally biased region" description="Polar residues" evidence="1">
    <location>
        <begin position="61"/>
        <end position="74"/>
    </location>
</feature>
<feature type="region of interest" description="Disordered" evidence="1">
    <location>
        <begin position="225"/>
        <end position="274"/>
    </location>
</feature>
<feature type="compositionally biased region" description="Basic residues" evidence="1">
    <location>
        <begin position="554"/>
        <end position="565"/>
    </location>
</feature>